<evidence type="ECO:0000313" key="3">
    <source>
        <dbReference type="EMBL" id="RAY12633.1"/>
    </source>
</evidence>
<feature type="domain" description="Putative restriction endonuclease" evidence="2">
    <location>
        <begin position="93"/>
        <end position="229"/>
    </location>
</feature>
<evidence type="ECO:0000256" key="1">
    <source>
        <dbReference type="SAM" id="MobiDB-lite"/>
    </source>
</evidence>
<dbReference type="Pfam" id="PF05685">
    <property type="entry name" value="Uma2"/>
    <property type="match status" value="1"/>
</dbReference>
<organism evidence="3 4">
    <name type="scientific">Actinomadura craniellae</name>
    <dbReference type="NCBI Taxonomy" id="2231787"/>
    <lineage>
        <taxon>Bacteria</taxon>
        <taxon>Bacillati</taxon>
        <taxon>Actinomycetota</taxon>
        <taxon>Actinomycetes</taxon>
        <taxon>Streptosporangiales</taxon>
        <taxon>Thermomonosporaceae</taxon>
        <taxon>Actinomadura</taxon>
    </lineage>
</organism>
<protein>
    <recommendedName>
        <fullName evidence="2">Putative restriction endonuclease domain-containing protein</fullName>
    </recommendedName>
</protein>
<dbReference type="CDD" id="cd06260">
    <property type="entry name" value="DUF820-like"/>
    <property type="match status" value="1"/>
</dbReference>
<comment type="caution">
    <text evidence="3">The sequence shown here is derived from an EMBL/GenBank/DDBJ whole genome shotgun (WGS) entry which is preliminary data.</text>
</comment>
<feature type="compositionally biased region" description="Polar residues" evidence="1">
    <location>
        <begin position="1"/>
        <end position="10"/>
    </location>
</feature>
<dbReference type="Gene3D" id="3.90.1570.10">
    <property type="entry name" value="tt1808, chain A"/>
    <property type="match status" value="1"/>
</dbReference>
<dbReference type="InterPro" id="IPR008538">
    <property type="entry name" value="Uma2"/>
</dbReference>
<feature type="region of interest" description="Disordered" evidence="1">
    <location>
        <begin position="1"/>
        <end position="63"/>
    </location>
</feature>
<dbReference type="InterPro" id="IPR011335">
    <property type="entry name" value="Restrct_endonuc-II-like"/>
</dbReference>
<keyword evidence="4" id="KW-1185">Reference proteome</keyword>
<reference evidence="3 4" key="1">
    <citation type="submission" date="2018-06" db="EMBL/GenBank/DDBJ databases">
        <title>Actinomadura craniellae sp. nov. isolated from marine sponge Craniella sp.</title>
        <authorList>
            <person name="Li L."/>
            <person name="Xu Q.H."/>
            <person name="Lin H.W."/>
            <person name="Lu Y.H."/>
        </authorList>
    </citation>
    <scope>NUCLEOTIDE SEQUENCE [LARGE SCALE GENOMIC DNA]</scope>
    <source>
        <strain evidence="3 4">LHW63021</strain>
    </source>
</reference>
<proteinExistence type="predicted"/>
<feature type="compositionally biased region" description="Low complexity" evidence="1">
    <location>
        <begin position="26"/>
        <end position="36"/>
    </location>
</feature>
<dbReference type="EMBL" id="QLYX01000012">
    <property type="protein sequence ID" value="RAY12633.1"/>
    <property type="molecule type" value="Genomic_DNA"/>
</dbReference>
<gene>
    <name evidence="3" type="ORF">DPM19_23855</name>
</gene>
<dbReference type="SUPFAM" id="SSF52980">
    <property type="entry name" value="Restriction endonuclease-like"/>
    <property type="match status" value="1"/>
</dbReference>
<dbReference type="InterPro" id="IPR012296">
    <property type="entry name" value="Nuclease_put_TT1808"/>
</dbReference>
<dbReference type="AlphaFoldDB" id="A0A365H336"/>
<sequence length="283" mass="31675">MTKTTWSWTSPPRWAPCWSSATTPISSRCPPGGEPRSSPRRSSARKWTGCAATPAAHAESPRSRIRCAPPVEPGTIDTVTVVWPEPQHAPITWETFLDIDEEVRRDLEIVDGYVIPREQRGRDHQKVGTRLSLALERAAVTEMRRTGSASCYETNTEVDVLLWEVPPTARKPDAVLHRCLPEFEQLAAEHVVIVAEVLSTWSERRDRVHKMSDYADAGIPHYWLVSFDKVGAVVIERYALTGGSKPYTHIGTTHRDMGPVAVTATDPFPIEIRWQDLEVAPPL</sequence>
<dbReference type="Proteomes" id="UP000251891">
    <property type="component" value="Unassembled WGS sequence"/>
</dbReference>
<name>A0A365H336_9ACTN</name>
<evidence type="ECO:0000259" key="2">
    <source>
        <dbReference type="Pfam" id="PF05685"/>
    </source>
</evidence>
<accession>A0A365H336</accession>
<evidence type="ECO:0000313" key="4">
    <source>
        <dbReference type="Proteomes" id="UP000251891"/>
    </source>
</evidence>